<sequence length="239" mass="28083">MKKLIIVLFIGWLTQGCNNERTNKQEKEVSIYKKEREFVYSVAHFDIQDNLYLLDTLILTTSPKVYSKKYGQTKSSWNSSGKNMWRSYSGITENDTVVWIHPPRTNIYRKLELAPFPMIKYPLEVGNEWTWKLLIGSHYSFPGHAEWKKGINESFVSNYLINEEKVLSSNFGKLNCYKITSICSNKFKQTELIALYNRDYGFVKLQYNTIDDEKMIMELVSSRELPSTFVLPFTEFTRN</sequence>
<gene>
    <name evidence="1" type="ORF">OO013_19995</name>
</gene>
<dbReference type="EMBL" id="JAPFQN010000021">
    <property type="protein sequence ID" value="MCX2746171.1"/>
    <property type="molecule type" value="Genomic_DNA"/>
</dbReference>
<comment type="caution">
    <text evidence="1">The sequence shown here is derived from an EMBL/GenBank/DDBJ whole genome shotgun (WGS) entry which is preliminary data.</text>
</comment>
<name>A0ABT3RWM1_9BACT</name>
<organism evidence="1 2">
    <name type="scientific">Mangrovivirga halotolerans</name>
    <dbReference type="NCBI Taxonomy" id="2993936"/>
    <lineage>
        <taxon>Bacteria</taxon>
        <taxon>Pseudomonadati</taxon>
        <taxon>Bacteroidota</taxon>
        <taxon>Cytophagia</taxon>
        <taxon>Cytophagales</taxon>
        <taxon>Mangrovivirgaceae</taxon>
        <taxon>Mangrovivirga</taxon>
    </lineage>
</organism>
<evidence type="ECO:0000313" key="2">
    <source>
        <dbReference type="Proteomes" id="UP001209885"/>
    </source>
</evidence>
<dbReference type="Proteomes" id="UP001209885">
    <property type="component" value="Unassembled WGS sequence"/>
</dbReference>
<evidence type="ECO:0000313" key="1">
    <source>
        <dbReference type="EMBL" id="MCX2746171.1"/>
    </source>
</evidence>
<dbReference type="PROSITE" id="PS51257">
    <property type="entry name" value="PROKAR_LIPOPROTEIN"/>
    <property type="match status" value="1"/>
</dbReference>
<accession>A0ABT3RWM1</accession>
<dbReference type="RefSeq" id="WP_266058900.1">
    <property type="nucleotide sequence ID" value="NZ_JAPFQN010000021.1"/>
</dbReference>
<evidence type="ECO:0008006" key="3">
    <source>
        <dbReference type="Google" id="ProtNLM"/>
    </source>
</evidence>
<keyword evidence="2" id="KW-1185">Reference proteome</keyword>
<reference evidence="1 2" key="1">
    <citation type="submission" date="2022-11" db="EMBL/GenBank/DDBJ databases">
        <title>The characterization of three novel Bacteroidetes species and genomic analysis of their roles in tidal elemental geochemical cycles.</title>
        <authorList>
            <person name="Ma K."/>
        </authorList>
    </citation>
    <scope>NUCLEOTIDE SEQUENCE [LARGE SCALE GENOMIC DNA]</scope>
    <source>
        <strain evidence="1 2">M17</strain>
    </source>
</reference>
<proteinExistence type="predicted"/>
<protein>
    <recommendedName>
        <fullName evidence="3">Lipoprotein</fullName>
    </recommendedName>
</protein>